<accession>A0A4Q0XTV3</accession>
<dbReference type="EMBL" id="PDKN01000001">
    <property type="protein sequence ID" value="RXJ60812.1"/>
    <property type="molecule type" value="Genomic_DNA"/>
</dbReference>
<evidence type="ECO:0000313" key="2">
    <source>
        <dbReference type="Proteomes" id="UP000290657"/>
    </source>
</evidence>
<comment type="caution">
    <text evidence="1">The sequence shown here is derived from an EMBL/GenBank/DDBJ whole genome shotgun (WGS) entry which is preliminary data.</text>
</comment>
<reference evidence="1 2" key="1">
    <citation type="submission" date="2017-10" db="EMBL/GenBank/DDBJ databases">
        <title>Genomics of the genus Arcobacter.</title>
        <authorList>
            <person name="Perez-Cataluna A."/>
            <person name="Figueras M.J."/>
        </authorList>
    </citation>
    <scope>NUCLEOTIDE SEQUENCE [LARGE SCALE GENOMIC DNA]</scope>
    <source>
        <strain evidence="1 2">CECT 8987</strain>
    </source>
</reference>
<sequence length="146" mass="16849">MEKINTVGQLKLAFLDMWKEISDEETQALLTYDKLLNIEKRYKDVVTESFPIEKIVLVFHAYASIAYLSAELIVNAKIYLDNKKENYILLARKQTENSFQFSIVYSNIKELSSHPGLGIPIDNMIGYLEGDSPLDSLKNYYNEQTK</sequence>
<gene>
    <name evidence="1" type="ORF">CRV04_02015</name>
</gene>
<dbReference type="AlphaFoldDB" id="A0A4Q0XTV3"/>
<evidence type="ECO:0000313" key="1">
    <source>
        <dbReference type="EMBL" id="RXJ60812.1"/>
    </source>
</evidence>
<proteinExistence type="predicted"/>
<name>A0A4Q0XTV3_9BACT</name>
<dbReference type="Proteomes" id="UP000290657">
    <property type="component" value="Unassembled WGS sequence"/>
</dbReference>
<dbReference type="OrthoDB" id="5365519at2"/>
<protein>
    <submittedName>
        <fullName evidence="1">Uncharacterized protein</fullName>
    </submittedName>
</protein>
<dbReference type="RefSeq" id="WP_128994947.1">
    <property type="nucleotide sequence ID" value="NZ_PDKN01000001.1"/>
</dbReference>
<keyword evidence="2" id="KW-1185">Reference proteome</keyword>
<organism evidence="1 2">
    <name type="scientific">Candidatus Marinarcus aquaticus</name>
    <dbReference type="NCBI Taxonomy" id="2044504"/>
    <lineage>
        <taxon>Bacteria</taxon>
        <taxon>Pseudomonadati</taxon>
        <taxon>Campylobacterota</taxon>
        <taxon>Epsilonproteobacteria</taxon>
        <taxon>Campylobacterales</taxon>
        <taxon>Arcobacteraceae</taxon>
        <taxon>Candidatus Marinarcus</taxon>
    </lineage>
</organism>